<dbReference type="PANTHER" id="PTHR45784">
    <property type="entry name" value="C-TYPE LECTIN DOMAIN FAMILY 20 MEMBER A-RELATED"/>
    <property type="match status" value="1"/>
</dbReference>
<keyword evidence="4" id="KW-1185">Reference proteome</keyword>
<dbReference type="RefSeq" id="XP_029000610.1">
    <property type="nucleotide sequence ID" value="XM_029144777.3"/>
</dbReference>
<keyword evidence="1" id="KW-1015">Disulfide bond</keyword>
<proteinExistence type="predicted"/>
<feature type="domain" description="C-type lectin" evidence="3">
    <location>
        <begin position="23"/>
        <end position="134"/>
    </location>
</feature>
<dbReference type="CDD" id="cd00037">
    <property type="entry name" value="CLECT"/>
    <property type="match status" value="1"/>
</dbReference>
<dbReference type="SMART" id="SM00034">
    <property type="entry name" value="CLECT"/>
    <property type="match status" value="2"/>
</dbReference>
<evidence type="ECO:0000256" key="1">
    <source>
        <dbReference type="ARBA" id="ARBA00023157"/>
    </source>
</evidence>
<dbReference type="SUPFAM" id="SSF56436">
    <property type="entry name" value="C-type lectin-like"/>
    <property type="match status" value="2"/>
</dbReference>
<dbReference type="InterPro" id="IPR001304">
    <property type="entry name" value="C-type_lectin-like"/>
</dbReference>
<feature type="signal peptide" evidence="2">
    <location>
        <begin position="1"/>
        <end position="24"/>
    </location>
</feature>
<dbReference type="Proteomes" id="UP000515150">
    <property type="component" value="Chromosome 3"/>
</dbReference>
<evidence type="ECO:0000259" key="3">
    <source>
        <dbReference type="PROSITE" id="PS50041"/>
    </source>
</evidence>
<dbReference type="KEGG" id="bspl:114852414"/>
<keyword evidence="2" id="KW-0732">Signal</keyword>
<evidence type="ECO:0000313" key="4">
    <source>
        <dbReference type="Proteomes" id="UP000515150"/>
    </source>
</evidence>
<evidence type="ECO:0000313" key="5">
    <source>
        <dbReference type="RefSeq" id="XP_029000610.1"/>
    </source>
</evidence>
<dbReference type="InParanoid" id="A0A6P7M235"/>
<dbReference type="InterPro" id="IPR018378">
    <property type="entry name" value="C-type_lectin_CS"/>
</dbReference>
<accession>A0A6P7M235</accession>
<dbReference type="PROSITE" id="PS50041">
    <property type="entry name" value="C_TYPE_LECTIN_2"/>
    <property type="match status" value="2"/>
</dbReference>
<dbReference type="Pfam" id="PF00059">
    <property type="entry name" value="Lectin_C"/>
    <property type="match status" value="2"/>
</dbReference>
<dbReference type="PROSITE" id="PS00615">
    <property type="entry name" value="C_TYPE_LECTIN_1"/>
    <property type="match status" value="1"/>
</dbReference>
<organism evidence="4 5">
    <name type="scientific">Betta splendens</name>
    <name type="common">Siamese fighting fish</name>
    <dbReference type="NCBI Taxonomy" id="158456"/>
    <lineage>
        <taxon>Eukaryota</taxon>
        <taxon>Metazoa</taxon>
        <taxon>Chordata</taxon>
        <taxon>Craniata</taxon>
        <taxon>Vertebrata</taxon>
        <taxon>Euteleostomi</taxon>
        <taxon>Actinopterygii</taxon>
        <taxon>Neopterygii</taxon>
        <taxon>Teleostei</taxon>
        <taxon>Neoteleostei</taxon>
        <taxon>Acanthomorphata</taxon>
        <taxon>Anabantaria</taxon>
        <taxon>Anabantiformes</taxon>
        <taxon>Anabantoidei</taxon>
        <taxon>Osphronemidae</taxon>
        <taxon>Betta</taxon>
    </lineage>
</organism>
<dbReference type="GeneID" id="114852414"/>
<feature type="chain" id="PRO_5028190082" evidence="2">
    <location>
        <begin position="25"/>
        <end position="252"/>
    </location>
</feature>
<dbReference type="OrthoDB" id="5858677at2759"/>
<dbReference type="InterPro" id="IPR016186">
    <property type="entry name" value="C-type_lectin-like/link_sf"/>
</dbReference>
<protein>
    <submittedName>
        <fullName evidence="5">P-selectin-like</fullName>
    </submittedName>
</protein>
<reference evidence="5" key="1">
    <citation type="submission" date="2025-08" db="UniProtKB">
        <authorList>
            <consortium name="RefSeq"/>
        </authorList>
    </citation>
    <scope>IDENTIFICATION</scope>
</reference>
<dbReference type="Gene3D" id="3.10.100.10">
    <property type="entry name" value="Mannose-Binding Protein A, subunit A"/>
    <property type="match status" value="2"/>
</dbReference>
<evidence type="ECO:0000256" key="2">
    <source>
        <dbReference type="SAM" id="SignalP"/>
    </source>
</evidence>
<dbReference type="PANTHER" id="PTHR45784:SF8">
    <property type="entry name" value="C-TYPE MANNOSE RECEPTOR 2-RELATED"/>
    <property type="match status" value="1"/>
</dbReference>
<dbReference type="AlphaFoldDB" id="A0A6P7M235"/>
<sequence length="252" mass="28894">MSTRSVLSLCLVFGASLLVQVSHQGRFYFFIETQKNQTDARSFCRAHYTDLATFNSSAEFAALQNPCASDCWIGLQRLADLSNLWIWSDGETNNVTNWQSGEPNNMLSIENCVILRDSFWYDAPCARNYSFLCFVDEPILVRQNKTWEEALDTCRNLHLTHNYFKHNYDLYQMRSQDFFSTIQNAMVTTQTQDVWIGLRYLTGTWLWLKNNPLQVHLPSCPAAGNYCGTITKGGEIQGSNCAAKRFFFCSTN</sequence>
<dbReference type="InterPro" id="IPR016187">
    <property type="entry name" value="CTDL_fold"/>
</dbReference>
<gene>
    <name evidence="5" type="primary">LOC114852414</name>
</gene>
<name>A0A6P7M235_BETSP</name>
<feature type="domain" description="C-type lectin" evidence="3">
    <location>
        <begin position="129"/>
        <end position="250"/>
    </location>
</feature>